<gene>
    <name evidence="2" type="ORF">TNCT_65021</name>
</gene>
<keyword evidence="1" id="KW-0472">Membrane</keyword>
<keyword evidence="3" id="KW-1185">Reference proteome</keyword>
<organism evidence="2 3">
    <name type="scientific">Trichonephila clavata</name>
    <name type="common">Joro spider</name>
    <name type="synonym">Nephila clavata</name>
    <dbReference type="NCBI Taxonomy" id="2740835"/>
    <lineage>
        <taxon>Eukaryota</taxon>
        <taxon>Metazoa</taxon>
        <taxon>Ecdysozoa</taxon>
        <taxon>Arthropoda</taxon>
        <taxon>Chelicerata</taxon>
        <taxon>Arachnida</taxon>
        <taxon>Araneae</taxon>
        <taxon>Araneomorphae</taxon>
        <taxon>Entelegynae</taxon>
        <taxon>Araneoidea</taxon>
        <taxon>Nephilidae</taxon>
        <taxon>Trichonephila</taxon>
    </lineage>
</organism>
<dbReference type="AlphaFoldDB" id="A0A8X6LU59"/>
<comment type="caution">
    <text evidence="2">The sequence shown here is derived from an EMBL/GenBank/DDBJ whole genome shotgun (WGS) entry which is preliminary data.</text>
</comment>
<keyword evidence="1" id="KW-1133">Transmembrane helix</keyword>
<reference evidence="2" key="1">
    <citation type="submission" date="2020-07" db="EMBL/GenBank/DDBJ databases">
        <title>Multicomponent nature underlies the extraordinary mechanical properties of spider dragline silk.</title>
        <authorList>
            <person name="Kono N."/>
            <person name="Nakamura H."/>
            <person name="Mori M."/>
            <person name="Yoshida Y."/>
            <person name="Ohtoshi R."/>
            <person name="Malay A.D."/>
            <person name="Moran D.A.P."/>
            <person name="Tomita M."/>
            <person name="Numata K."/>
            <person name="Arakawa K."/>
        </authorList>
    </citation>
    <scope>NUCLEOTIDE SEQUENCE</scope>
</reference>
<proteinExistence type="predicted"/>
<keyword evidence="1" id="KW-0812">Transmembrane</keyword>
<evidence type="ECO:0000256" key="1">
    <source>
        <dbReference type="SAM" id="Phobius"/>
    </source>
</evidence>
<protein>
    <submittedName>
        <fullName evidence="2">Uncharacterized protein</fullName>
    </submittedName>
</protein>
<evidence type="ECO:0000313" key="3">
    <source>
        <dbReference type="Proteomes" id="UP000887116"/>
    </source>
</evidence>
<accession>A0A8X6LU59</accession>
<sequence>MLNILSPQPRLLNIEDGVGHSKLNWFCGASFRFNLQGDSFVDVCDGETTMQCVSGWKKGTVVVYVYPTCFLYAKKEFPFLFLPIIAMFFYTFRLCRRLVNRILTKQEALCGREARELF</sequence>
<feature type="transmembrane region" description="Helical" evidence="1">
    <location>
        <begin position="77"/>
        <end position="95"/>
    </location>
</feature>
<evidence type="ECO:0000313" key="2">
    <source>
        <dbReference type="EMBL" id="GFR23081.1"/>
    </source>
</evidence>
<dbReference type="EMBL" id="BMAO01018396">
    <property type="protein sequence ID" value="GFR23081.1"/>
    <property type="molecule type" value="Genomic_DNA"/>
</dbReference>
<dbReference type="Proteomes" id="UP000887116">
    <property type="component" value="Unassembled WGS sequence"/>
</dbReference>
<name>A0A8X6LU59_TRICU</name>